<organism evidence="2">
    <name type="scientific">Thiolapillus brandeum</name>
    <dbReference type="NCBI Taxonomy" id="1076588"/>
    <lineage>
        <taxon>Bacteria</taxon>
        <taxon>Pseudomonadati</taxon>
        <taxon>Pseudomonadota</taxon>
        <taxon>Gammaproteobacteria</taxon>
        <taxon>Chromatiales</taxon>
        <taxon>Sedimenticolaceae</taxon>
        <taxon>Thiolapillus</taxon>
    </lineage>
</organism>
<gene>
    <name evidence="2" type="ORF">ENJ98_02055</name>
</gene>
<proteinExistence type="predicted"/>
<reference evidence="2" key="1">
    <citation type="journal article" date="2020" name="mSystems">
        <title>Genome- and Community-Level Interaction Insights into Carbon Utilization and Element Cycling Functions of Hydrothermarchaeota in Hydrothermal Sediment.</title>
        <authorList>
            <person name="Zhou Z."/>
            <person name="Liu Y."/>
            <person name="Xu W."/>
            <person name="Pan J."/>
            <person name="Luo Z.H."/>
            <person name="Li M."/>
        </authorList>
    </citation>
    <scope>NUCLEOTIDE SEQUENCE [LARGE SCALE GENOMIC DNA]</scope>
    <source>
        <strain evidence="2">HyVt-535</strain>
    </source>
</reference>
<feature type="domain" description="DUF4340" evidence="1">
    <location>
        <begin position="68"/>
        <end position="238"/>
    </location>
</feature>
<evidence type="ECO:0000259" key="1">
    <source>
        <dbReference type="Pfam" id="PF14238"/>
    </source>
</evidence>
<comment type="caution">
    <text evidence="2">The sequence shown here is derived from an EMBL/GenBank/DDBJ whole genome shotgun (WGS) entry which is preliminary data.</text>
</comment>
<name>A0A7C5IYX3_9GAMM</name>
<accession>A0A7C5IYX3</accession>
<evidence type="ECO:0000313" key="2">
    <source>
        <dbReference type="EMBL" id="HHH12996.1"/>
    </source>
</evidence>
<dbReference type="Proteomes" id="UP000886100">
    <property type="component" value="Unassembled WGS sequence"/>
</dbReference>
<dbReference type="AlphaFoldDB" id="A0A7C5IYX3"/>
<feature type="non-terminal residue" evidence="2">
    <location>
        <position position="244"/>
    </location>
</feature>
<sequence>MKRALFVFGTLLVVQLLAALGLGRQGDLLASRSPQKPLLAEGAAAVDGLVVTDDEEHRVVLRKVDGRWQLPDYFDAPADGGKVKGLMDAVAKVKLGYPVGTSKEAAARFKVAEETFSRHVKLMAGDRVVAEFYLGRSAGVDRSYLRPAGEEAVYLAGLPEWHFPARPERWLDPALLKPEAGGLSSLAVDGLKLVKQDEEGWRAEGLAPGETLKKAGVEKLLSTLAGLRVDAILGTGPDPSWKPD</sequence>
<dbReference type="InterPro" id="IPR025641">
    <property type="entry name" value="DUF4340"/>
</dbReference>
<dbReference type="EMBL" id="DROM01000129">
    <property type="protein sequence ID" value="HHH12996.1"/>
    <property type="molecule type" value="Genomic_DNA"/>
</dbReference>
<protein>
    <submittedName>
        <fullName evidence="2">DUF4340 domain-containing protein</fullName>
    </submittedName>
</protein>
<dbReference type="Pfam" id="PF14238">
    <property type="entry name" value="DUF4340"/>
    <property type="match status" value="1"/>
</dbReference>